<evidence type="ECO:0000256" key="2">
    <source>
        <dbReference type="SAM" id="SignalP"/>
    </source>
</evidence>
<organism evidence="3 4">
    <name type="scientific">Pseudonocardia ammonioxydans</name>
    <dbReference type="NCBI Taxonomy" id="260086"/>
    <lineage>
        <taxon>Bacteria</taxon>
        <taxon>Bacillati</taxon>
        <taxon>Actinomycetota</taxon>
        <taxon>Actinomycetes</taxon>
        <taxon>Pseudonocardiales</taxon>
        <taxon>Pseudonocardiaceae</taxon>
        <taxon>Pseudonocardia</taxon>
    </lineage>
</organism>
<dbReference type="AlphaFoldDB" id="A0A1I4RW71"/>
<feature type="chain" id="PRO_5011510329" description="Small secreted domain" evidence="2">
    <location>
        <begin position="26"/>
        <end position="118"/>
    </location>
</feature>
<keyword evidence="4" id="KW-1185">Reference proteome</keyword>
<protein>
    <recommendedName>
        <fullName evidence="5">Small secreted domain</fullName>
    </recommendedName>
</protein>
<dbReference type="EMBL" id="FOUY01000001">
    <property type="protein sequence ID" value="SFM56274.1"/>
    <property type="molecule type" value="Genomic_DNA"/>
</dbReference>
<proteinExistence type="predicted"/>
<gene>
    <name evidence="3" type="ORF">SAMN05216207_100185</name>
</gene>
<evidence type="ECO:0000256" key="1">
    <source>
        <dbReference type="SAM" id="MobiDB-lite"/>
    </source>
</evidence>
<keyword evidence="2" id="KW-0732">Signal</keyword>
<sequence length="118" mass="11662">MLKKAGIVTAGVTAGLLAVSPLAFAGDGGHGHGHDGKDVHAKQINNIDQGSNDRQSGLINVGDVNALNNANVLSCSLNSVDIAASVLGVLGGQATNGEDAPSVSECSPGSTSQTNIDD</sequence>
<evidence type="ECO:0000313" key="3">
    <source>
        <dbReference type="EMBL" id="SFM56274.1"/>
    </source>
</evidence>
<feature type="region of interest" description="Disordered" evidence="1">
    <location>
        <begin position="94"/>
        <end position="118"/>
    </location>
</feature>
<dbReference type="OrthoDB" id="3576465at2"/>
<dbReference type="Proteomes" id="UP000199614">
    <property type="component" value="Unassembled WGS sequence"/>
</dbReference>
<evidence type="ECO:0000313" key="4">
    <source>
        <dbReference type="Proteomes" id="UP000199614"/>
    </source>
</evidence>
<evidence type="ECO:0008006" key="5">
    <source>
        <dbReference type="Google" id="ProtNLM"/>
    </source>
</evidence>
<name>A0A1I4RW71_PSUAM</name>
<accession>A0A1I4RW71</accession>
<dbReference type="RefSeq" id="WP_093335481.1">
    <property type="nucleotide sequence ID" value="NZ_FOUY01000001.1"/>
</dbReference>
<feature type="signal peptide" evidence="2">
    <location>
        <begin position="1"/>
        <end position="25"/>
    </location>
</feature>
<feature type="compositionally biased region" description="Polar residues" evidence="1">
    <location>
        <begin position="104"/>
        <end position="118"/>
    </location>
</feature>
<reference evidence="3 4" key="1">
    <citation type="submission" date="2016-10" db="EMBL/GenBank/DDBJ databases">
        <authorList>
            <person name="de Groot N.N."/>
        </authorList>
    </citation>
    <scope>NUCLEOTIDE SEQUENCE [LARGE SCALE GENOMIC DNA]</scope>
    <source>
        <strain evidence="3 4">CGMCC 4.1877</strain>
    </source>
</reference>